<feature type="transmembrane region" description="Helical" evidence="1">
    <location>
        <begin position="111"/>
        <end position="133"/>
    </location>
</feature>
<dbReference type="EMBL" id="CP025066">
    <property type="protein sequence ID" value="AUX10592.1"/>
    <property type="molecule type" value="Genomic_DNA"/>
</dbReference>
<dbReference type="PANTHER" id="PTHR30576">
    <property type="entry name" value="COLANIC BIOSYNTHESIS UDP-GLUCOSE LIPID CARRIER TRANSFERASE"/>
    <property type="match status" value="1"/>
</dbReference>
<feature type="transmembrane region" description="Helical" evidence="1">
    <location>
        <begin position="12"/>
        <end position="35"/>
    </location>
</feature>
<keyword evidence="1" id="KW-0472">Membrane</keyword>
<gene>
    <name evidence="3" type="ORF">AArcSl_2981</name>
</gene>
<dbReference type="Proteomes" id="UP000263012">
    <property type="component" value="Chromosome"/>
</dbReference>
<accession>A0A343TNC0</accession>
<organism evidence="3 4">
    <name type="scientific">Halalkaliarchaeum desulfuricum</name>
    <dbReference type="NCBI Taxonomy" id="2055893"/>
    <lineage>
        <taxon>Archaea</taxon>
        <taxon>Methanobacteriati</taxon>
        <taxon>Methanobacteriota</taxon>
        <taxon>Stenosarchaea group</taxon>
        <taxon>Halobacteria</taxon>
        <taxon>Halobacteriales</taxon>
        <taxon>Haloferacaceae</taxon>
        <taxon>Halalkaliarchaeum</taxon>
    </lineage>
</organism>
<dbReference type="OrthoDB" id="340745at2157"/>
<dbReference type="GeneID" id="37879342"/>
<reference evidence="4" key="1">
    <citation type="submission" date="2017-11" db="EMBL/GenBank/DDBJ databases">
        <title>Phenotypic and genomic properties of facultatively anaerobic sulfur-reducing natronoarchaea from hypersaline soda lakes.</title>
        <authorList>
            <person name="Sorokin D.Y."/>
            <person name="Kublanov I.V."/>
            <person name="Roman P."/>
            <person name="Sinninghe Damste J.S."/>
            <person name="Golyshin P.N."/>
            <person name="Rojo D."/>
            <person name="Ciordia S."/>
            <person name="Mena M.D.C."/>
            <person name="Ferrer M."/>
            <person name="Messina E."/>
            <person name="Smedile F."/>
            <person name="La Spada G."/>
            <person name="La Cono V."/>
            <person name="Yakimov M.M."/>
        </authorList>
    </citation>
    <scope>NUCLEOTIDE SEQUENCE [LARGE SCALE GENOMIC DNA]</scope>
    <source>
        <strain evidence="4">AArc-Sl</strain>
    </source>
</reference>
<dbReference type="Pfam" id="PF02397">
    <property type="entry name" value="Bac_transf"/>
    <property type="match status" value="1"/>
</dbReference>
<feature type="domain" description="Bacterial sugar transferase" evidence="2">
    <location>
        <begin position="305"/>
        <end position="489"/>
    </location>
</feature>
<keyword evidence="3" id="KW-0808">Transferase</keyword>
<keyword evidence="1" id="KW-1133">Transmembrane helix</keyword>
<evidence type="ECO:0000259" key="2">
    <source>
        <dbReference type="Pfam" id="PF02397"/>
    </source>
</evidence>
<dbReference type="AlphaFoldDB" id="A0A343TNC0"/>
<feature type="transmembrane region" description="Helical" evidence="1">
    <location>
        <begin position="310"/>
        <end position="331"/>
    </location>
</feature>
<dbReference type="GO" id="GO:0016780">
    <property type="term" value="F:phosphotransferase activity, for other substituted phosphate groups"/>
    <property type="evidence" value="ECO:0007669"/>
    <property type="project" value="TreeGrafter"/>
</dbReference>
<evidence type="ECO:0000313" key="3">
    <source>
        <dbReference type="EMBL" id="AUX10592.1"/>
    </source>
</evidence>
<evidence type="ECO:0000256" key="1">
    <source>
        <dbReference type="SAM" id="Phobius"/>
    </source>
</evidence>
<dbReference type="InterPro" id="IPR003362">
    <property type="entry name" value="Bact_transf"/>
</dbReference>
<dbReference type="KEGG" id="hdf:AArcSl_2981"/>
<protein>
    <submittedName>
        <fullName evidence="3">Exopolysaccharide biosynthesis polyprenyl glycosylphosphotransferase</fullName>
    </submittedName>
</protein>
<dbReference type="RefSeq" id="WP_119821042.1">
    <property type="nucleotide sequence ID" value="NZ_CP025066.1"/>
</dbReference>
<proteinExistence type="predicted"/>
<name>A0A343TNC0_9EURY</name>
<dbReference type="PANTHER" id="PTHR30576:SF0">
    <property type="entry name" value="UNDECAPRENYL-PHOSPHATE N-ACETYLGALACTOSAMINYL 1-PHOSPHATE TRANSFERASE-RELATED"/>
    <property type="match status" value="1"/>
</dbReference>
<feature type="transmembrane region" description="Helical" evidence="1">
    <location>
        <begin position="86"/>
        <end position="105"/>
    </location>
</feature>
<keyword evidence="4" id="KW-1185">Reference proteome</keyword>
<evidence type="ECO:0000313" key="4">
    <source>
        <dbReference type="Proteomes" id="UP000263012"/>
    </source>
</evidence>
<keyword evidence="1" id="KW-0812">Transmembrane</keyword>
<sequence>MLSGWRYRIASATGVICLTIGAVLLANHPTAQLLFTTYVPLFNRLEPTVLTGDSLQLALLLSVAAIAGSLVPLYKPRPRRILDTIFLAQKRVLTGGLVLATLGFFKWSHRLPRATLTMLVGTLLVVIPLWFVWIRRPADEADRAILVGDDLEQIRRITPDVEGHLIGCLCPTYLNGAEIAAENWLDDDAGRYSTSVPDGGATVDHPPADERVLEIGTDAGTIKRLGGLSRLEDVIREYDVDTAVLAFRHADRAEFFGALDACYEHGVAAKVHREFADAVLTSDTGGGPLVDVEIEPWDPQDYVFKRLFDIAFATVGLLVLTPIILGIAIAIKLDDGGSILYEQERTAAFGETFSIYKFRSMIENAESQTGVKISEEDAGGTDPRVTKVGRILRQTHMDEIPQLWSVLVGNMSVVGPRPERPELDADIQIGTGDWHKRWFVKPGLTGLAQVNDVTGYQPKQKLRHDIKYIKKQSFWVDLRIVVRQIWKVLSDMIEAIT</sequence>
<feature type="transmembrane region" description="Helical" evidence="1">
    <location>
        <begin position="55"/>
        <end position="74"/>
    </location>
</feature>